<keyword evidence="5 7" id="KW-1133">Transmembrane helix</keyword>
<evidence type="ECO:0000256" key="4">
    <source>
        <dbReference type="ARBA" id="ARBA00022692"/>
    </source>
</evidence>
<sequence length="146" mass="15233">MEPLEIFRGGIADLTSYGLLSVALLIIGFAALDLITPGSLRTKVWVEQNRSAVILSVAQVAGLAIAVAAGIGASTGFELWKGVLFTLGYGVATIALMMFSFVLIDWLTPGRLGSVLLDESDGGYSRAAWLNAVVFIAIGVFVAAAL</sequence>
<gene>
    <name evidence="8" type="ORF">BKA16_004465</name>
</gene>
<dbReference type="InterPro" id="IPR007140">
    <property type="entry name" value="DUF350"/>
</dbReference>
<dbReference type="Pfam" id="PF03994">
    <property type="entry name" value="DUF350"/>
    <property type="match status" value="1"/>
</dbReference>
<dbReference type="GO" id="GO:0005886">
    <property type="term" value="C:plasma membrane"/>
    <property type="evidence" value="ECO:0007669"/>
    <property type="project" value="UniProtKB-SubCell"/>
</dbReference>
<evidence type="ECO:0008006" key="10">
    <source>
        <dbReference type="Google" id="ProtNLM"/>
    </source>
</evidence>
<comment type="subcellular location">
    <subcellularLocation>
        <location evidence="1">Cell membrane</location>
        <topology evidence="1">Multi-pass membrane protein</topology>
    </subcellularLocation>
</comment>
<keyword evidence="9" id="KW-1185">Reference proteome</keyword>
<evidence type="ECO:0000313" key="9">
    <source>
        <dbReference type="Proteomes" id="UP000551501"/>
    </source>
</evidence>
<accession>A0A840F5T5</accession>
<dbReference type="Proteomes" id="UP000551501">
    <property type="component" value="Unassembled WGS sequence"/>
</dbReference>
<comment type="caution">
    <text evidence="8">The sequence shown here is derived from an EMBL/GenBank/DDBJ whole genome shotgun (WGS) entry which is preliminary data.</text>
</comment>
<feature type="transmembrane region" description="Helical" evidence="7">
    <location>
        <begin position="83"/>
        <end position="107"/>
    </location>
</feature>
<evidence type="ECO:0000256" key="6">
    <source>
        <dbReference type="ARBA" id="ARBA00023136"/>
    </source>
</evidence>
<protein>
    <recommendedName>
        <fullName evidence="10">DUF350 domain-containing protein</fullName>
    </recommendedName>
</protein>
<proteinExistence type="inferred from homology"/>
<keyword evidence="4 7" id="KW-0812">Transmembrane</keyword>
<keyword evidence="6 7" id="KW-0472">Membrane</keyword>
<keyword evidence="3" id="KW-1003">Cell membrane</keyword>
<name>A0A840F5T5_9ACTN</name>
<feature type="transmembrane region" description="Helical" evidence="7">
    <location>
        <begin position="12"/>
        <end position="32"/>
    </location>
</feature>
<reference evidence="8 9" key="1">
    <citation type="submission" date="2020-08" db="EMBL/GenBank/DDBJ databases">
        <title>Sequencing the genomes of 1000 actinobacteria strains.</title>
        <authorList>
            <person name="Klenk H.-P."/>
        </authorList>
    </citation>
    <scope>NUCLEOTIDE SEQUENCE [LARGE SCALE GENOMIC DNA]</scope>
    <source>
        <strain evidence="8 9">DSM 45298</strain>
    </source>
</reference>
<organism evidence="8 9">
    <name type="scientific">Gordonia humi</name>
    <dbReference type="NCBI Taxonomy" id="686429"/>
    <lineage>
        <taxon>Bacteria</taxon>
        <taxon>Bacillati</taxon>
        <taxon>Actinomycetota</taxon>
        <taxon>Actinomycetes</taxon>
        <taxon>Mycobacteriales</taxon>
        <taxon>Gordoniaceae</taxon>
        <taxon>Gordonia</taxon>
    </lineage>
</organism>
<evidence type="ECO:0000256" key="1">
    <source>
        <dbReference type="ARBA" id="ARBA00004651"/>
    </source>
</evidence>
<evidence type="ECO:0000256" key="3">
    <source>
        <dbReference type="ARBA" id="ARBA00022475"/>
    </source>
</evidence>
<evidence type="ECO:0000256" key="2">
    <source>
        <dbReference type="ARBA" id="ARBA00005779"/>
    </source>
</evidence>
<feature type="transmembrane region" description="Helical" evidence="7">
    <location>
        <begin position="52"/>
        <end position="71"/>
    </location>
</feature>
<evidence type="ECO:0000256" key="7">
    <source>
        <dbReference type="SAM" id="Phobius"/>
    </source>
</evidence>
<dbReference type="RefSeq" id="WP_183372747.1">
    <property type="nucleotide sequence ID" value="NZ_BAABHL010000001.1"/>
</dbReference>
<comment type="similarity">
    <text evidence="2">Belongs to the UPF0719 family.</text>
</comment>
<feature type="transmembrane region" description="Helical" evidence="7">
    <location>
        <begin position="127"/>
        <end position="145"/>
    </location>
</feature>
<evidence type="ECO:0000256" key="5">
    <source>
        <dbReference type="ARBA" id="ARBA00022989"/>
    </source>
</evidence>
<dbReference type="EMBL" id="JACIFP010000001">
    <property type="protein sequence ID" value="MBB4137913.1"/>
    <property type="molecule type" value="Genomic_DNA"/>
</dbReference>
<evidence type="ECO:0000313" key="8">
    <source>
        <dbReference type="EMBL" id="MBB4137913.1"/>
    </source>
</evidence>
<dbReference type="AlphaFoldDB" id="A0A840F5T5"/>